<gene>
    <name evidence="3" type="ORF">MVEN_01166400</name>
</gene>
<feature type="compositionally biased region" description="Polar residues" evidence="1">
    <location>
        <begin position="28"/>
        <end position="38"/>
    </location>
</feature>
<feature type="transmembrane region" description="Helical" evidence="2">
    <location>
        <begin position="299"/>
        <end position="316"/>
    </location>
</feature>
<sequence>MAQSTKVSDTCTPDQRILPGPTRDATAFTASDNVSCRSADSDLNDQSRPKSDGTQTRFDHRDPPWRMDSPRLTELEEGHAQPNERHQLTNLSSTALHLRIAALEQNQVTLLERIAALESLIPHINSGSAGQKAPVTLSPWRVLNSVLVLGAGAYKAVATLQGQTAGPTAVDWIVGVLWSLTAYWVSFLDNSTNGHSNWFFDHDLSAVVFIVLEDLVALGLCAGIVAIALTTMLKYETAGIVFFVVVWCAATSGVGLLVLLPMVRRWISSTWRSLRSTMAIPHFPPGLFIPSDWSVRNPPGLFIIVIFLLICAPLHCK</sequence>
<evidence type="ECO:0000313" key="3">
    <source>
        <dbReference type="EMBL" id="KAF7352040.1"/>
    </source>
</evidence>
<protein>
    <recommendedName>
        <fullName evidence="5">Transmembrane protein</fullName>
    </recommendedName>
</protein>
<evidence type="ECO:0008006" key="5">
    <source>
        <dbReference type="Google" id="ProtNLM"/>
    </source>
</evidence>
<name>A0A8H6Y5H6_9AGAR</name>
<keyword evidence="2" id="KW-1133">Transmembrane helix</keyword>
<dbReference type="Proteomes" id="UP000620124">
    <property type="component" value="Unassembled WGS sequence"/>
</dbReference>
<dbReference type="OrthoDB" id="3058001at2759"/>
<feature type="region of interest" description="Disordered" evidence="1">
    <location>
        <begin position="1"/>
        <end position="69"/>
    </location>
</feature>
<evidence type="ECO:0000256" key="1">
    <source>
        <dbReference type="SAM" id="MobiDB-lite"/>
    </source>
</evidence>
<feature type="compositionally biased region" description="Polar residues" evidence="1">
    <location>
        <begin position="1"/>
        <end position="13"/>
    </location>
</feature>
<keyword evidence="2" id="KW-0812">Transmembrane</keyword>
<feature type="compositionally biased region" description="Basic and acidic residues" evidence="1">
    <location>
        <begin position="45"/>
        <end position="69"/>
    </location>
</feature>
<comment type="caution">
    <text evidence="3">The sequence shown here is derived from an EMBL/GenBank/DDBJ whole genome shotgun (WGS) entry which is preliminary data.</text>
</comment>
<reference evidence="3" key="1">
    <citation type="submission" date="2020-05" db="EMBL/GenBank/DDBJ databases">
        <title>Mycena genomes resolve the evolution of fungal bioluminescence.</title>
        <authorList>
            <person name="Tsai I.J."/>
        </authorList>
    </citation>
    <scope>NUCLEOTIDE SEQUENCE</scope>
    <source>
        <strain evidence="3">CCC161011</strain>
    </source>
</reference>
<accession>A0A8H6Y5H6</accession>
<feature type="transmembrane region" description="Helical" evidence="2">
    <location>
        <begin position="241"/>
        <end position="263"/>
    </location>
</feature>
<organism evidence="3 4">
    <name type="scientific">Mycena venus</name>
    <dbReference type="NCBI Taxonomy" id="2733690"/>
    <lineage>
        <taxon>Eukaryota</taxon>
        <taxon>Fungi</taxon>
        <taxon>Dikarya</taxon>
        <taxon>Basidiomycota</taxon>
        <taxon>Agaricomycotina</taxon>
        <taxon>Agaricomycetes</taxon>
        <taxon>Agaricomycetidae</taxon>
        <taxon>Agaricales</taxon>
        <taxon>Marasmiineae</taxon>
        <taxon>Mycenaceae</taxon>
        <taxon>Mycena</taxon>
    </lineage>
</organism>
<keyword evidence="4" id="KW-1185">Reference proteome</keyword>
<evidence type="ECO:0000256" key="2">
    <source>
        <dbReference type="SAM" id="Phobius"/>
    </source>
</evidence>
<dbReference type="AlphaFoldDB" id="A0A8H6Y5H6"/>
<proteinExistence type="predicted"/>
<evidence type="ECO:0000313" key="4">
    <source>
        <dbReference type="Proteomes" id="UP000620124"/>
    </source>
</evidence>
<feature type="transmembrane region" description="Helical" evidence="2">
    <location>
        <begin position="206"/>
        <end position="229"/>
    </location>
</feature>
<dbReference type="EMBL" id="JACAZI010000009">
    <property type="protein sequence ID" value="KAF7352040.1"/>
    <property type="molecule type" value="Genomic_DNA"/>
</dbReference>
<feature type="transmembrane region" description="Helical" evidence="2">
    <location>
        <begin position="169"/>
        <end position="186"/>
    </location>
</feature>
<keyword evidence="2" id="KW-0472">Membrane</keyword>